<reference evidence="1" key="1">
    <citation type="submission" date="2024-06" db="UniProtKB">
        <authorList>
            <consortium name="Ensembl"/>
        </authorList>
    </citation>
    <scope>IDENTIFICATION</scope>
</reference>
<proteinExistence type="predicted"/>
<dbReference type="AlphaFoldDB" id="M3Y3F0"/>
<organism evidence="1">
    <name type="scientific">Mustela putorius furo</name>
    <name type="common">European domestic ferret</name>
    <name type="synonym">Mustela furo</name>
    <dbReference type="NCBI Taxonomy" id="9669"/>
    <lineage>
        <taxon>Eukaryota</taxon>
        <taxon>Metazoa</taxon>
        <taxon>Chordata</taxon>
        <taxon>Craniata</taxon>
        <taxon>Vertebrata</taxon>
        <taxon>Euteleostomi</taxon>
        <taxon>Mammalia</taxon>
        <taxon>Eutheria</taxon>
        <taxon>Laurasiatheria</taxon>
        <taxon>Carnivora</taxon>
        <taxon>Caniformia</taxon>
        <taxon>Musteloidea</taxon>
        <taxon>Mustelidae</taxon>
        <taxon>Mustelinae</taxon>
        <taxon>Mustela</taxon>
    </lineage>
</organism>
<evidence type="ECO:0000313" key="1">
    <source>
        <dbReference type="Ensembl" id="ENSMPUP00000005851.1"/>
    </source>
</evidence>
<dbReference type="EMBL" id="AEYP01061306">
    <property type="status" value="NOT_ANNOTATED_CDS"/>
    <property type="molecule type" value="Genomic_DNA"/>
</dbReference>
<accession>M3Y3F0</accession>
<sequence length="111" mass="13021">MVTSDSPQDKIFSFCKECSQNVWQQQIVYNHRTEILWRLKQPKDMNSEFTEEETQMTNEHMKRCSIVKTCKLKPKMRHHFTPIRLEKIKSANTRCCQGCVKGGTQTLQVGV</sequence>
<dbReference type="HOGENOM" id="CLU_2157549_0_0_1"/>
<name>M3Y3F0_MUSPF</name>
<protein>
    <submittedName>
        <fullName evidence="1">Uncharacterized protein</fullName>
    </submittedName>
</protein>
<dbReference type="InParanoid" id="M3Y3F0"/>
<dbReference type="Ensembl" id="ENSMPUT00000005953.1">
    <property type="protein sequence ID" value="ENSMPUP00000005851.1"/>
    <property type="gene ID" value="ENSMPUG00000005900.1"/>
</dbReference>